<protein>
    <submittedName>
        <fullName evidence="3">Uncharacterized protein</fullName>
    </submittedName>
</protein>
<feature type="compositionally biased region" description="Basic and acidic residues" evidence="1">
    <location>
        <begin position="200"/>
        <end position="210"/>
    </location>
</feature>
<feature type="compositionally biased region" description="Basic and acidic residues" evidence="1">
    <location>
        <begin position="182"/>
        <end position="192"/>
    </location>
</feature>
<evidence type="ECO:0000313" key="3">
    <source>
        <dbReference type="WBParaSite" id="Pan_g3292.t1"/>
    </source>
</evidence>
<organism evidence="2 3">
    <name type="scientific">Panagrellus redivivus</name>
    <name type="common">Microworm</name>
    <dbReference type="NCBI Taxonomy" id="6233"/>
    <lineage>
        <taxon>Eukaryota</taxon>
        <taxon>Metazoa</taxon>
        <taxon>Ecdysozoa</taxon>
        <taxon>Nematoda</taxon>
        <taxon>Chromadorea</taxon>
        <taxon>Rhabditida</taxon>
        <taxon>Tylenchina</taxon>
        <taxon>Panagrolaimomorpha</taxon>
        <taxon>Panagrolaimoidea</taxon>
        <taxon>Panagrolaimidae</taxon>
        <taxon>Panagrellus</taxon>
    </lineage>
</organism>
<name>A0A7E4VTU4_PANRE</name>
<feature type="compositionally biased region" description="Basic and acidic residues" evidence="1">
    <location>
        <begin position="143"/>
        <end position="154"/>
    </location>
</feature>
<reference evidence="3" key="2">
    <citation type="submission" date="2020-10" db="UniProtKB">
        <authorList>
            <consortium name="WormBaseParasite"/>
        </authorList>
    </citation>
    <scope>IDENTIFICATION</scope>
</reference>
<evidence type="ECO:0000256" key="1">
    <source>
        <dbReference type="SAM" id="MobiDB-lite"/>
    </source>
</evidence>
<evidence type="ECO:0000313" key="2">
    <source>
        <dbReference type="Proteomes" id="UP000492821"/>
    </source>
</evidence>
<accession>A0A7E4VTU4</accession>
<dbReference type="Proteomes" id="UP000492821">
    <property type="component" value="Unassembled WGS sequence"/>
</dbReference>
<reference evidence="2" key="1">
    <citation type="journal article" date="2013" name="Genetics">
        <title>The draft genome and transcriptome of Panagrellus redivivus are shaped by the harsh demands of a free-living lifestyle.</title>
        <authorList>
            <person name="Srinivasan J."/>
            <person name="Dillman A.R."/>
            <person name="Macchietto M.G."/>
            <person name="Heikkinen L."/>
            <person name="Lakso M."/>
            <person name="Fracchia K.M."/>
            <person name="Antoshechkin I."/>
            <person name="Mortazavi A."/>
            <person name="Wong G."/>
            <person name="Sternberg P.W."/>
        </authorList>
    </citation>
    <scope>NUCLEOTIDE SEQUENCE [LARGE SCALE GENOMIC DNA]</scope>
    <source>
        <strain evidence="2">MT8872</strain>
    </source>
</reference>
<feature type="compositionally biased region" description="Low complexity" evidence="1">
    <location>
        <begin position="155"/>
        <end position="164"/>
    </location>
</feature>
<proteinExistence type="predicted"/>
<keyword evidence="2" id="KW-1185">Reference proteome</keyword>
<feature type="region of interest" description="Disordered" evidence="1">
    <location>
        <begin position="138"/>
        <end position="210"/>
    </location>
</feature>
<sequence>MAGDHPDDKIVSFKKDEPFQLQLLSTMRYFTELFIFGLFSEISAVFINPYSYGSYDPAAENPQTYQYYARYFNPNPHNPYAPYPTHMKPGRFTLPRMYQIDPAYASRYPPNYAETLPYATYPQQQQVDYQRNTPLVNFPQDYEANRSRRPKYPESSEATSSEQTSSEEAEASVEVEAPAPADTERLPLDRISETNTRAPTKAEKKEKVDDVFSQISEGRTLRAVKRVRHL</sequence>
<dbReference type="AlphaFoldDB" id="A0A7E4VTU4"/>
<dbReference type="WBParaSite" id="Pan_g3292.t1">
    <property type="protein sequence ID" value="Pan_g3292.t1"/>
    <property type="gene ID" value="Pan_g3292"/>
</dbReference>